<evidence type="ECO:0000256" key="1">
    <source>
        <dbReference type="ARBA" id="ARBA00004141"/>
    </source>
</evidence>
<dbReference type="AlphaFoldDB" id="A0A7S3PR64"/>
<evidence type="ECO:0000313" key="8">
    <source>
        <dbReference type="EMBL" id="CAE0447937.1"/>
    </source>
</evidence>
<feature type="transmembrane region" description="Helical" evidence="7">
    <location>
        <begin position="59"/>
        <end position="78"/>
    </location>
</feature>
<proteinExistence type="inferred from homology"/>
<keyword evidence="5 7" id="KW-0472">Membrane</keyword>
<dbReference type="EMBL" id="HBIN01023256">
    <property type="protein sequence ID" value="CAE0447937.1"/>
    <property type="molecule type" value="Transcribed_RNA"/>
</dbReference>
<evidence type="ECO:0008006" key="9">
    <source>
        <dbReference type="Google" id="ProtNLM"/>
    </source>
</evidence>
<dbReference type="GO" id="GO:0016020">
    <property type="term" value="C:membrane"/>
    <property type="evidence" value="ECO:0007669"/>
    <property type="project" value="UniProtKB-SubCell"/>
</dbReference>
<dbReference type="PANTHER" id="PTHR12300">
    <property type="entry name" value="HVA22-LIKE PROTEINS"/>
    <property type="match status" value="1"/>
</dbReference>
<evidence type="ECO:0000256" key="5">
    <source>
        <dbReference type="ARBA" id="ARBA00023136"/>
    </source>
</evidence>
<dbReference type="Pfam" id="PF03134">
    <property type="entry name" value="TB2_DP1_HVA22"/>
    <property type="match status" value="1"/>
</dbReference>
<organism evidence="8">
    <name type="scientific">Aplanochytrium stocchinoi</name>
    <dbReference type="NCBI Taxonomy" id="215587"/>
    <lineage>
        <taxon>Eukaryota</taxon>
        <taxon>Sar</taxon>
        <taxon>Stramenopiles</taxon>
        <taxon>Bigyra</taxon>
        <taxon>Labyrinthulomycetes</taxon>
        <taxon>Thraustochytrida</taxon>
        <taxon>Thraustochytriidae</taxon>
        <taxon>Aplanochytrium</taxon>
    </lineage>
</organism>
<feature type="transmembrane region" description="Helical" evidence="7">
    <location>
        <begin position="122"/>
        <end position="144"/>
    </location>
</feature>
<reference evidence="8" key="1">
    <citation type="submission" date="2021-01" db="EMBL/GenBank/DDBJ databases">
        <authorList>
            <person name="Corre E."/>
            <person name="Pelletier E."/>
            <person name="Niang G."/>
            <person name="Scheremetjew M."/>
            <person name="Finn R."/>
            <person name="Kale V."/>
            <person name="Holt S."/>
            <person name="Cochrane G."/>
            <person name="Meng A."/>
            <person name="Brown T."/>
            <person name="Cohen L."/>
        </authorList>
    </citation>
    <scope>NUCLEOTIDE SEQUENCE</scope>
    <source>
        <strain evidence="8">GSBS06</strain>
    </source>
</reference>
<gene>
    <name evidence="8" type="ORF">ASTO00021_LOCUS17901</name>
</gene>
<evidence type="ECO:0000256" key="3">
    <source>
        <dbReference type="ARBA" id="ARBA00022692"/>
    </source>
</evidence>
<comment type="subcellular location">
    <subcellularLocation>
        <location evidence="1 6">Membrane</location>
        <topology evidence="1 6">Multi-pass membrane protein</topology>
    </subcellularLocation>
</comment>
<evidence type="ECO:0000256" key="4">
    <source>
        <dbReference type="ARBA" id="ARBA00022989"/>
    </source>
</evidence>
<evidence type="ECO:0000256" key="6">
    <source>
        <dbReference type="RuleBase" id="RU362006"/>
    </source>
</evidence>
<evidence type="ECO:0000256" key="7">
    <source>
        <dbReference type="SAM" id="Phobius"/>
    </source>
</evidence>
<keyword evidence="3 7" id="KW-0812">Transmembrane</keyword>
<dbReference type="PANTHER" id="PTHR12300:SF161">
    <property type="entry name" value="RECEPTOR EXPRESSION-ENHANCING PROTEIN"/>
    <property type="match status" value="1"/>
</dbReference>
<dbReference type="InterPro" id="IPR004345">
    <property type="entry name" value="TB2_DP1_HVA22"/>
</dbReference>
<protein>
    <recommendedName>
        <fullName evidence="9">Receptor expression-enhancing protein</fullName>
    </recommendedName>
</protein>
<keyword evidence="4 7" id="KW-1133">Transmembrane helix</keyword>
<name>A0A7S3PR64_9STRA</name>
<comment type="similarity">
    <text evidence="2 6">Belongs to the DP1 family.</text>
</comment>
<evidence type="ECO:0000256" key="2">
    <source>
        <dbReference type="ARBA" id="ARBA00008573"/>
    </source>
</evidence>
<sequence length="203" mass="22904">MGTRPPTLRDLDFGSVRSATDLQVQMDILNRIAHIQMDKMIEKAPPQVRDLEDKGIPPVMVLSAAGMALAGAALYVLVAHGAEMLAVFVSVLQPLYYTFKALETQEKDDDTIWLTYWFVHGVLHVAENTLLLPIIKVLPALYFIGKMVLQVWMVNFEGHTVIYDNALAPFFRKNEAQFDHLIDEARNEAMEMVGISNEDEKED</sequence>
<accession>A0A7S3PR64</accession>